<proteinExistence type="predicted"/>
<protein>
    <submittedName>
        <fullName evidence="1">Uncharacterized protein</fullName>
    </submittedName>
</protein>
<accession>X1ASI0</accession>
<name>X1ASI0_9ZZZZ</name>
<comment type="caution">
    <text evidence="1">The sequence shown here is derived from an EMBL/GenBank/DDBJ whole genome shotgun (WGS) entry which is preliminary data.</text>
</comment>
<evidence type="ECO:0000313" key="1">
    <source>
        <dbReference type="EMBL" id="GAG62831.1"/>
    </source>
</evidence>
<dbReference type="AlphaFoldDB" id="X1ASI0"/>
<gene>
    <name evidence="1" type="ORF">S01H4_20263</name>
</gene>
<organism evidence="1">
    <name type="scientific">marine sediment metagenome</name>
    <dbReference type="NCBI Taxonomy" id="412755"/>
    <lineage>
        <taxon>unclassified sequences</taxon>
        <taxon>metagenomes</taxon>
        <taxon>ecological metagenomes</taxon>
    </lineage>
</organism>
<reference evidence="1" key="1">
    <citation type="journal article" date="2014" name="Front. Microbiol.">
        <title>High frequency of phylogenetically diverse reductive dehalogenase-homologous genes in deep subseafloor sedimentary metagenomes.</title>
        <authorList>
            <person name="Kawai M."/>
            <person name="Futagami T."/>
            <person name="Toyoda A."/>
            <person name="Takaki Y."/>
            <person name="Nishi S."/>
            <person name="Hori S."/>
            <person name="Arai W."/>
            <person name="Tsubouchi T."/>
            <person name="Morono Y."/>
            <person name="Uchiyama I."/>
            <person name="Ito T."/>
            <person name="Fujiyama A."/>
            <person name="Inagaki F."/>
            <person name="Takami H."/>
        </authorList>
    </citation>
    <scope>NUCLEOTIDE SEQUENCE</scope>
    <source>
        <strain evidence="1">Expedition CK06-06</strain>
    </source>
</reference>
<feature type="non-terminal residue" evidence="1">
    <location>
        <position position="65"/>
    </location>
</feature>
<sequence>MNNQEILERYIQLCTKSLNENTRVSSLLQKQGLTEQFLFETFRLGHSGVSLTELINGNGDLSARC</sequence>
<dbReference type="EMBL" id="BART01009096">
    <property type="protein sequence ID" value="GAG62831.1"/>
    <property type="molecule type" value="Genomic_DNA"/>
</dbReference>